<dbReference type="Pfam" id="PF17667">
    <property type="entry name" value="Pkinase_fungal"/>
    <property type="match status" value="2"/>
</dbReference>
<feature type="region of interest" description="Disordered" evidence="4">
    <location>
        <begin position="1"/>
        <end position="20"/>
    </location>
</feature>
<dbReference type="InterPro" id="IPR008266">
    <property type="entry name" value="Tyr_kinase_AS"/>
</dbReference>
<dbReference type="SUPFAM" id="SSF56112">
    <property type="entry name" value="Protein kinase-like (PK-like)"/>
    <property type="match status" value="1"/>
</dbReference>
<feature type="compositionally biased region" description="Polar residues" evidence="4">
    <location>
        <begin position="396"/>
        <end position="405"/>
    </location>
</feature>
<feature type="domain" description="Fungal-type protein kinase" evidence="5">
    <location>
        <begin position="153"/>
        <end position="306"/>
    </location>
</feature>
<feature type="compositionally biased region" description="Low complexity" evidence="4">
    <location>
        <begin position="367"/>
        <end position="376"/>
    </location>
</feature>
<dbReference type="PANTHER" id="PTHR38248">
    <property type="entry name" value="FUNK1 6"/>
    <property type="match status" value="1"/>
</dbReference>
<keyword evidence="7" id="KW-1185">Reference proteome</keyword>
<evidence type="ECO:0000259" key="5">
    <source>
        <dbReference type="Pfam" id="PF17667"/>
    </source>
</evidence>
<dbReference type="PANTHER" id="PTHR38248:SF2">
    <property type="entry name" value="FUNK1 11"/>
    <property type="match status" value="1"/>
</dbReference>
<dbReference type="Gene3D" id="1.10.510.10">
    <property type="entry name" value="Transferase(Phosphotransferase) domain 1"/>
    <property type="match status" value="1"/>
</dbReference>
<comment type="catalytic activity">
    <reaction evidence="3">
        <text>L-seryl-[protein] + ATP = O-phospho-L-seryl-[protein] + ADP + H(+)</text>
        <dbReference type="Rhea" id="RHEA:17989"/>
        <dbReference type="Rhea" id="RHEA-COMP:9863"/>
        <dbReference type="Rhea" id="RHEA-COMP:11604"/>
        <dbReference type="ChEBI" id="CHEBI:15378"/>
        <dbReference type="ChEBI" id="CHEBI:29999"/>
        <dbReference type="ChEBI" id="CHEBI:30616"/>
        <dbReference type="ChEBI" id="CHEBI:83421"/>
        <dbReference type="ChEBI" id="CHEBI:456216"/>
        <dbReference type="EC" id="2.7.11.1"/>
    </reaction>
</comment>
<dbReference type="AlphaFoldDB" id="A0A5J5F2A4"/>
<evidence type="ECO:0000256" key="1">
    <source>
        <dbReference type="ARBA" id="ARBA00012513"/>
    </source>
</evidence>
<dbReference type="PROSITE" id="PS00109">
    <property type="entry name" value="PROTEIN_KINASE_TYR"/>
    <property type="match status" value="1"/>
</dbReference>
<dbReference type="InterPro" id="IPR040976">
    <property type="entry name" value="Pkinase_fungal"/>
</dbReference>
<feature type="region of interest" description="Disordered" evidence="4">
    <location>
        <begin position="358"/>
        <end position="469"/>
    </location>
</feature>
<evidence type="ECO:0000256" key="3">
    <source>
        <dbReference type="ARBA" id="ARBA00048679"/>
    </source>
</evidence>
<comment type="catalytic activity">
    <reaction evidence="2">
        <text>L-threonyl-[protein] + ATP = O-phospho-L-threonyl-[protein] + ADP + H(+)</text>
        <dbReference type="Rhea" id="RHEA:46608"/>
        <dbReference type="Rhea" id="RHEA-COMP:11060"/>
        <dbReference type="Rhea" id="RHEA-COMP:11605"/>
        <dbReference type="ChEBI" id="CHEBI:15378"/>
        <dbReference type="ChEBI" id="CHEBI:30013"/>
        <dbReference type="ChEBI" id="CHEBI:30616"/>
        <dbReference type="ChEBI" id="CHEBI:61977"/>
        <dbReference type="ChEBI" id="CHEBI:456216"/>
        <dbReference type="EC" id="2.7.11.1"/>
    </reaction>
</comment>
<comment type="caution">
    <text evidence="6">The sequence shown here is derived from an EMBL/GenBank/DDBJ whole genome shotgun (WGS) entry which is preliminary data.</text>
</comment>
<proteinExistence type="predicted"/>
<accession>A0A5J5F2A4</accession>
<reference evidence="6 7" key="1">
    <citation type="submission" date="2019-09" db="EMBL/GenBank/DDBJ databases">
        <title>Draft genome of the ectomycorrhizal ascomycete Sphaerosporella brunnea.</title>
        <authorList>
            <consortium name="DOE Joint Genome Institute"/>
            <person name="Benucci G.M."/>
            <person name="Marozzi G."/>
            <person name="Antonielli L."/>
            <person name="Sanchez S."/>
            <person name="Marco P."/>
            <person name="Wang X."/>
            <person name="Falini L.B."/>
            <person name="Barry K."/>
            <person name="Haridas S."/>
            <person name="Lipzen A."/>
            <person name="Labutti K."/>
            <person name="Grigoriev I.V."/>
            <person name="Murat C."/>
            <person name="Martin F."/>
            <person name="Albertini E."/>
            <person name="Donnini D."/>
            <person name="Bonito G."/>
        </authorList>
    </citation>
    <scope>NUCLEOTIDE SEQUENCE [LARGE SCALE GENOMIC DNA]</scope>
    <source>
        <strain evidence="6 7">Sb_GMNB300</strain>
    </source>
</reference>
<evidence type="ECO:0000313" key="7">
    <source>
        <dbReference type="Proteomes" id="UP000326924"/>
    </source>
</evidence>
<protein>
    <recommendedName>
        <fullName evidence="1">non-specific serine/threonine protein kinase</fullName>
        <ecNumber evidence="1">2.7.11.1</ecNumber>
    </recommendedName>
</protein>
<gene>
    <name evidence="6" type="ORF">FN846DRAFT_1006457</name>
</gene>
<dbReference type="EC" id="2.7.11.1" evidence="1"/>
<dbReference type="EMBL" id="VXIS01000049">
    <property type="protein sequence ID" value="KAA8910155.1"/>
    <property type="molecule type" value="Genomic_DNA"/>
</dbReference>
<feature type="domain" description="Fungal-type protein kinase" evidence="5">
    <location>
        <begin position="326"/>
        <end position="608"/>
    </location>
</feature>
<dbReference type="OrthoDB" id="5584477at2759"/>
<organism evidence="6 7">
    <name type="scientific">Sphaerosporella brunnea</name>
    <dbReference type="NCBI Taxonomy" id="1250544"/>
    <lineage>
        <taxon>Eukaryota</taxon>
        <taxon>Fungi</taxon>
        <taxon>Dikarya</taxon>
        <taxon>Ascomycota</taxon>
        <taxon>Pezizomycotina</taxon>
        <taxon>Pezizomycetes</taxon>
        <taxon>Pezizales</taxon>
        <taxon>Pyronemataceae</taxon>
        <taxon>Sphaerosporella</taxon>
    </lineage>
</organism>
<evidence type="ECO:0000256" key="2">
    <source>
        <dbReference type="ARBA" id="ARBA00047899"/>
    </source>
</evidence>
<dbReference type="InParanoid" id="A0A5J5F2A4"/>
<sequence length="713" mass="78618">MSASDARSSQSNPSGASKSTRTVMDNLLQRELQDGVVCDLPNFVDRFFPPSAAITDVYEHALRTGLYNAFAARWSRWPSPAAERSVLTFFQDVVDNQLLHRLASGAPETDVYRYVPSNEALLRNGDCMRKTDLLLTTQVPPADRVNFAGLRPNRYDWRSVRVVGELKSNPDRSNKETTLLQLANYAREVFGAQLSRRSVHAFTLCGHHLRAWLFDRSGAIGSTLVDINAEPVLFLRIICGYAAMDATQLGFDPSVKWDRGVETVYDPTVALASSGGRPYIYANLDGATVKLEIKSTPIFSRHAIRASERDSECGIISSMMRDEDVDQIIGLPQYVMFGDFREDGKPVDIATTVRRDLVSAKRKRPATDPTAAAAEMPPAPKRRSVPAAPAWRPSHNVFSSHNRTASHPLPAVAAEMPPPPRRRSVSEAPAWSASRNGSSSRKRKASDAQPASSSHSKKIKVGEHSSSLQAAEPMVASAHPDLPPKCNNRIFSRLVMTPIGKGLDKFSSYTELLAALRDAIKGHQHLYQKHRILHCDVSVHNILISPPGHLSAGVLIDLDLAINTNRAANSGASHRTGTPDFMAIGVLEGQPHRACHDLESFFFILLWLATFYDAVANRRQVTGTVFQACNTQFAGGGDFEDVSMVKRAFLLADQFERKCLARLDDDARAALGPLLSDWRDLLFDTPNEPRLWDDMHAAVVRRLEALNVEAEAA</sequence>
<dbReference type="Proteomes" id="UP000326924">
    <property type="component" value="Unassembled WGS sequence"/>
</dbReference>
<dbReference type="InterPro" id="IPR011009">
    <property type="entry name" value="Kinase-like_dom_sf"/>
</dbReference>
<evidence type="ECO:0000256" key="4">
    <source>
        <dbReference type="SAM" id="MobiDB-lite"/>
    </source>
</evidence>
<evidence type="ECO:0000313" key="6">
    <source>
        <dbReference type="EMBL" id="KAA8910155.1"/>
    </source>
</evidence>
<name>A0A5J5F2A4_9PEZI</name>
<dbReference type="GO" id="GO:0004674">
    <property type="term" value="F:protein serine/threonine kinase activity"/>
    <property type="evidence" value="ECO:0007669"/>
    <property type="project" value="UniProtKB-EC"/>
</dbReference>